<evidence type="ECO:0000313" key="4">
    <source>
        <dbReference type="EMBL" id="AHH22139.1"/>
    </source>
</evidence>
<name>W5TSI9_9NOCA</name>
<accession>W5TSI9</accession>
<evidence type="ECO:0000259" key="3">
    <source>
        <dbReference type="Pfam" id="PF14659"/>
    </source>
</evidence>
<feature type="domain" description="Integrase SAM-like N-terminal" evidence="3">
    <location>
        <begin position="13"/>
        <end position="48"/>
    </location>
</feature>
<dbReference type="Proteomes" id="UP000019150">
    <property type="component" value="Chromosome"/>
</dbReference>
<dbReference type="GO" id="GO:0015074">
    <property type="term" value="P:DNA integration"/>
    <property type="evidence" value="ECO:0007669"/>
    <property type="project" value="InterPro"/>
</dbReference>
<dbReference type="Gene3D" id="1.10.150.130">
    <property type="match status" value="1"/>
</dbReference>
<protein>
    <recommendedName>
        <fullName evidence="3">Integrase SAM-like N-terminal domain-containing protein</fullName>
    </recommendedName>
</protein>
<evidence type="ECO:0000313" key="5">
    <source>
        <dbReference type="Proteomes" id="UP000019150"/>
    </source>
</evidence>
<dbReference type="OrthoDB" id="4529782at2"/>
<dbReference type="SUPFAM" id="SSF56349">
    <property type="entry name" value="DNA breaking-rejoining enzymes"/>
    <property type="match status" value="1"/>
</dbReference>
<dbReference type="InterPro" id="IPR011010">
    <property type="entry name" value="DNA_brk_join_enz"/>
</dbReference>
<dbReference type="InterPro" id="IPR010998">
    <property type="entry name" value="Integrase_recombinase_N"/>
</dbReference>
<proteinExistence type="predicted"/>
<sequence length="255" mass="28860">MPSAGTCAWILLTTVHTYKSYLECHLLPFFGETPLNRIDADAIAGWQRRELLAGHERSSITQWRGLLHTVLEDACVVDKLITVNPATKRRGRGRRTSRVPSRRPSGSLITGLQALLVAERMALPSGRDDEFVWEITKRYTGMRSGEIHGLETRYLINTGHATRRRLRVDDLLAHWLPPAQCPLRPQGHPLPRFPPPRRGTDLLQKAGEISDMRHGLTRDTSVFVKPCLDDRWVGLWLCVFRPGSWFASTGRPGVF</sequence>
<dbReference type="eggNOG" id="COG0582">
    <property type="taxonomic scope" value="Bacteria"/>
</dbReference>
<keyword evidence="1" id="KW-0238">DNA-binding</keyword>
<dbReference type="HOGENOM" id="CLU_1089194_0_0_11"/>
<dbReference type="InterPro" id="IPR004107">
    <property type="entry name" value="Integrase_SAM-like_N"/>
</dbReference>
<dbReference type="GO" id="GO:0003677">
    <property type="term" value="F:DNA binding"/>
    <property type="evidence" value="ECO:0007669"/>
    <property type="project" value="UniProtKB-KW"/>
</dbReference>
<feature type="region of interest" description="Disordered" evidence="2">
    <location>
        <begin position="87"/>
        <end position="106"/>
    </location>
</feature>
<evidence type="ECO:0000256" key="1">
    <source>
        <dbReference type="ARBA" id="ARBA00023125"/>
    </source>
</evidence>
<dbReference type="KEGG" id="nno:NONO_c73840"/>
<dbReference type="Pfam" id="PF14659">
    <property type="entry name" value="Phage_int_SAM_3"/>
    <property type="match status" value="1"/>
</dbReference>
<dbReference type="EMBL" id="CP006850">
    <property type="protein sequence ID" value="AHH22139.1"/>
    <property type="molecule type" value="Genomic_DNA"/>
</dbReference>
<gene>
    <name evidence="4" type="ORF">NONO_c73840</name>
</gene>
<dbReference type="AlphaFoldDB" id="W5TSI9"/>
<evidence type="ECO:0000256" key="2">
    <source>
        <dbReference type="SAM" id="MobiDB-lite"/>
    </source>
</evidence>
<feature type="compositionally biased region" description="Basic residues" evidence="2">
    <location>
        <begin position="87"/>
        <end position="101"/>
    </location>
</feature>
<reference evidence="4 5" key="1">
    <citation type="journal article" date="2014" name="Appl. Environ. Microbiol.">
        <title>Insights into the Microbial Degradation of Rubber and Gutta-Percha by Analysis of the Complete Genome of Nocardia nova SH22a.</title>
        <authorList>
            <person name="Luo Q."/>
            <person name="Hiessl S."/>
            <person name="Poehlein A."/>
            <person name="Daniel R."/>
            <person name="Steinbuchel A."/>
        </authorList>
    </citation>
    <scope>NUCLEOTIDE SEQUENCE [LARGE SCALE GENOMIC DNA]</scope>
    <source>
        <strain evidence="4">SH22a</strain>
    </source>
</reference>
<dbReference type="STRING" id="1415166.NONO_c73840"/>
<organism evidence="4 5">
    <name type="scientific">Nocardia nova SH22a</name>
    <dbReference type="NCBI Taxonomy" id="1415166"/>
    <lineage>
        <taxon>Bacteria</taxon>
        <taxon>Bacillati</taxon>
        <taxon>Actinomycetota</taxon>
        <taxon>Actinomycetes</taxon>
        <taxon>Mycobacteriales</taxon>
        <taxon>Nocardiaceae</taxon>
        <taxon>Nocardia</taxon>
    </lineage>
</organism>
<keyword evidence="5" id="KW-1185">Reference proteome</keyword>
<dbReference type="RefSeq" id="WP_148307087.1">
    <property type="nucleotide sequence ID" value="NZ_CP006850.1"/>
</dbReference>